<proteinExistence type="inferred from homology"/>
<dbReference type="InterPro" id="IPR000914">
    <property type="entry name" value="SBP_5_dom"/>
</dbReference>
<organism evidence="6 7">
    <name type="scientific">Candidatus Nitrosotenuis uzonensis</name>
    <dbReference type="NCBI Taxonomy" id="1407055"/>
    <lineage>
        <taxon>Archaea</taxon>
        <taxon>Nitrososphaerota</taxon>
        <taxon>Candidatus Nitrosotenuis</taxon>
    </lineage>
</organism>
<protein>
    <recommendedName>
        <fullName evidence="5">Solute-binding protein family 5 domain-containing protein</fullName>
    </recommendedName>
</protein>
<dbReference type="GO" id="GO:0015833">
    <property type="term" value="P:peptide transport"/>
    <property type="evidence" value="ECO:0007669"/>
    <property type="project" value="TreeGrafter"/>
</dbReference>
<feature type="transmembrane region" description="Helical" evidence="4">
    <location>
        <begin position="791"/>
        <end position="808"/>
    </location>
</feature>
<accession>A0A812F2R7</accession>
<dbReference type="SUPFAM" id="SSF53850">
    <property type="entry name" value="Periplasmic binding protein-like II"/>
    <property type="match status" value="1"/>
</dbReference>
<evidence type="ECO:0000259" key="5">
    <source>
        <dbReference type="Pfam" id="PF00496"/>
    </source>
</evidence>
<dbReference type="Pfam" id="PF00496">
    <property type="entry name" value="SBP_bac_5"/>
    <property type="match status" value="1"/>
</dbReference>
<dbReference type="GO" id="GO:1904680">
    <property type="term" value="F:peptide transmembrane transporter activity"/>
    <property type="evidence" value="ECO:0007669"/>
    <property type="project" value="TreeGrafter"/>
</dbReference>
<evidence type="ECO:0000256" key="4">
    <source>
        <dbReference type="SAM" id="Phobius"/>
    </source>
</evidence>
<comment type="similarity">
    <text evidence="1">Belongs to the bacterial solute-binding protein 5 family.</text>
</comment>
<dbReference type="PANTHER" id="PTHR30290:SF9">
    <property type="entry name" value="OLIGOPEPTIDE-BINDING PROTEIN APPA"/>
    <property type="match status" value="1"/>
</dbReference>
<name>A0A812F2R7_9ARCH</name>
<dbReference type="AlphaFoldDB" id="A0A812F2R7"/>
<dbReference type="PANTHER" id="PTHR30290">
    <property type="entry name" value="PERIPLASMIC BINDING COMPONENT OF ABC TRANSPORTER"/>
    <property type="match status" value="1"/>
</dbReference>
<dbReference type="RefSeq" id="WP_205100558.1">
    <property type="nucleotide sequence ID" value="NZ_CAJNAQ010000005.1"/>
</dbReference>
<evidence type="ECO:0000256" key="2">
    <source>
        <dbReference type="ARBA" id="ARBA00022448"/>
    </source>
</evidence>
<keyword evidence="4" id="KW-0812">Transmembrane</keyword>
<dbReference type="Gene3D" id="3.40.190.10">
    <property type="entry name" value="Periplasmic binding protein-like II"/>
    <property type="match status" value="1"/>
</dbReference>
<keyword evidence="4" id="KW-0472">Membrane</keyword>
<sequence>MRIFFLFLIILSGISPAFAEKGTYVDTVQFIQYLEESTALEEVKKGNLDMYYSRMPFELLEQKESLTNLKVFYTTGGSFSLLLNPAQGEKFNPFAFQEVRLALNYLVDRNLIVDELMGGYGVPMISNYGPFDPDYLLIVDELEKFGFRYNPEYARQVISETLEKNGAEKINGVWTYMGKPVEVTVFIRNDDAVRKSIGEIISSELEKSGFVVSKDFGDLNKAFVIVYGSDPAELRWSIYTEGYAGRSAFVKYDPLGLAQMYAPWFSNMPGLNNPSYWNYKNAKLDEITQKIYSANFTSSDERAALIKLATKEGVNESVRIFLAAKIDPYVTNKNVEGVINDFGGGITTRFTAINSRTGDADLKIGVKQIYQGAWNPIRGFSDMYSKNVWDTLYDPGIFKNPYSGENFAVRQNWSVQSAGPEGTLDVPDDAIRWNPDLQEWELVGPNARAVSKITYDLLLGDWHHGEKIDLNDVLYSVYFTQEWATQKENDKTFDPEYSPQAAPGASTLVALRPLDEDTVEVYVNYWHFDESDIADWGGVWVTMPWEIMYAMEQAVVDGKASFSRTDAQAKSINWLSLIVPRDASLIKQYLEQFIVEKQVPTALEGTDWQYCESRYLAAIEWIKEKNHAVISNGPFYLQSYSPEARTITIKAFVSENYPFAAGHWSEFESVDLPQITSISVPEKIESGSSLEIPIVVSNASVLYYFITDARGEQVAGGVLPVIDNTSKLLLTGEETKKMEIGAVDLKLYAVSDSVLRPDIYSTSFLVVGQDSGDVIETILEQKTSIIADNTWFVSIAVGVIVLASVVYVRMRKKKRTDL</sequence>
<evidence type="ECO:0000256" key="3">
    <source>
        <dbReference type="ARBA" id="ARBA00022729"/>
    </source>
</evidence>
<dbReference type="Gene3D" id="3.10.105.10">
    <property type="entry name" value="Dipeptide-binding Protein, Domain 3"/>
    <property type="match status" value="1"/>
</dbReference>
<evidence type="ECO:0000256" key="1">
    <source>
        <dbReference type="ARBA" id="ARBA00005695"/>
    </source>
</evidence>
<evidence type="ECO:0000313" key="6">
    <source>
        <dbReference type="EMBL" id="CAE6501646.1"/>
    </source>
</evidence>
<dbReference type="Proteomes" id="UP000655759">
    <property type="component" value="Unassembled WGS sequence"/>
</dbReference>
<evidence type="ECO:0000313" key="7">
    <source>
        <dbReference type="Proteomes" id="UP000655759"/>
    </source>
</evidence>
<comment type="caution">
    <text evidence="6">The sequence shown here is derived from an EMBL/GenBank/DDBJ whole genome shotgun (WGS) entry which is preliminary data.</text>
</comment>
<reference evidence="6" key="1">
    <citation type="submission" date="2021-02" db="EMBL/GenBank/DDBJ databases">
        <authorList>
            <person name="Han P."/>
        </authorList>
    </citation>
    <scope>NUCLEOTIDE SEQUENCE</scope>
    <source>
        <strain evidence="6">Candidatus Nitrosotenuis uzonensis 5A</strain>
    </source>
</reference>
<keyword evidence="4" id="KW-1133">Transmembrane helix</keyword>
<dbReference type="EMBL" id="CAJNAQ010000005">
    <property type="protein sequence ID" value="CAE6501646.1"/>
    <property type="molecule type" value="Genomic_DNA"/>
</dbReference>
<gene>
    <name evidence="6" type="ORF">NUZ5A_51184</name>
</gene>
<feature type="domain" description="Solute-binding protein family 5" evidence="5">
    <location>
        <begin position="22"/>
        <end position="218"/>
    </location>
</feature>
<keyword evidence="3" id="KW-0732">Signal</keyword>
<keyword evidence="2" id="KW-0813">Transport</keyword>
<dbReference type="InterPro" id="IPR039424">
    <property type="entry name" value="SBP_5"/>
</dbReference>